<reference evidence="2 3" key="1">
    <citation type="journal article" date="2015" name="Fungal Genet. Biol.">
        <title>Evolution of novel wood decay mechanisms in Agaricales revealed by the genome sequences of Fistulina hepatica and Cylindrobasidium torrendii.</title>
        <authorList>
            <person name="Floudas D."/>
            <person name="Held B.W."/>
            <person name="Riley R."/>
            <person name="Nagy L.G."/>
            <person name="Koehler G."/>
            <person name="Ransdell A.S."/>
            <person name="Younus H."/>
            <person name="Chow J."/>
            <person name="Chiniquy J."/>
            <person name="Lipzen A."/>
            <person name="Tritt A."/>
            <person name="Sun H."/>
            <person name="Haridas S."/>
            <person name="LaButti K."/>
            <person name="Ohm R.A."/>
            <person name="Kues U."/>
            <person name="Blanchette R.A."/>
            <person name="Grigoriev I.V."/>
            <person name="Minto R.E."/>
            <person name="Hibbett D.S."/>
        </authorList>
    </citation>
    <scope>NUCLEOTIDE SEQUENCE [LARGE SCALE GENOMIC DNA]</scope>
    <source>
        <strain evidence="2 3">FP15055 ss-10</strain>
    </source>
</reference>
<dbReference type="EMBL" id="KN880459">
    <property type="protein sequence ID" value="KIY71086.1"/>
    <property type="molecule type" value="Genomic_DNA"/>
</dbReference>
<proteinExistence type="predicted"/>
<feature type="region of interest" description="Disordered" evidence="1">
    <location>
        <begin position="22"/>
        <end position="49"/>
    </location>
</feature>
<dbReference type="Proteomes" id="UP000054007">
    <property type="component" value="Unassembled WGS sequence"/>
</dbReference>
<evidence type="ECO:0000313" key="2">
    <source>
        <dbReference type="EMBL" id="KIY71086.1"/>
    </source>
</evidence>
<gene>
    <name evidence="2" type="ORF">CYLTODRAFT_149008</name>
</gene>
<evidence type="ECO:0000313" key="3">
    <source>
        <dbReference type="Proteomes" id="UP000054007"/>
    </source>
</evidence>
<sequence length="181" mass="19253">MIQFSKPRRTLSKAMDQFKRHETSARDYLGGGPSAGIIGDSRRSGTPSRFDSSFYGRHDPMAFIPSDAQSLRSQQTYSSGLPSYTSGMRGKSSYASSIASQDVGGSGMSVGAMSSIGEVPPSALSTGYMASERMSYAQSDRMSSAAESVYGDYKSVGDREYDGASDVDDVKSQYAGGVTVF</sequence>
<accession>A0A0D7BNC0</accession>
<dbReference type="OrthoDB" id="6513042at2759"/>
<evidence type="ECO:0000256" key="1">
    <source>
        <dbReference type="SAM" id="MobiDB-lite"/>
    </source>
</evidence>
<name>A0A0D7BNC0_9AGAR</name>
<keyword evidence="3" id="KW-1185">Reference proteome</keyword>
<protein>
    <submittedName>
        <fullName evidence="2">Uncharacterized protein</fullName>
    </submittedName>
</protein>
<dbReference type="STRING" id="1314674.A0A0D7BNC0"/>
<organism evidence="2 3">
    <name type="scientific">Cylindrobasidium torrendii FP15055 ss-10</name>
    <dbReference type="NCBI Taxonomy" id="1314674"/>
    <lineage>
        <taxon>Eukaryota</taxon>
        <taxon>Fungi</taxon>
        <taxon>Dikarya</taxon>
        <taxon>Basidiomycota</taxon>
        <taxon>Agaricomycotina</taxon>
        <taxon>Agaricomycetes</taxon>
        <taxon>Agaricomycetidae</taxon>
        <taxon>Agaricales</taxon>
        <taxon>Marasmiineae</taxon>
        <taxon>Physalacriaceae</taxon>
        <taxon>Cylindrobasidium</taxon>
    </lineage>
</organism>
<dbReference type="AlphaFoldDB" id="A0A0D7BNC0"/>